<evidence type="ECO:0000313" key="7">
    <source>
        <dbReference type="Proteomes" id="UP000243205"/>
    </source>
</evidence>
<dbReference type="InterPro" id="IPR029787">
    <property type="entry name" value="Nucleotide_cyclase"/>
</dbReference>
<evidence type="ECO:0000313" key="6">
    <source>
        <dbReference type="EMBL" id="SDD75899.1"/>
    </source>
</evidence>
<accession>A0A1G6XCF9</accession>
<dbReference type="GO" id="GO:0071111">
    <property type="term" value="F:cyclic-guanylate-specific phosphodiesterase activity"/>
    <property type="evidence" value="ECO:0007669"/>
    <property type="project" value="UniProtKB-EC"/>
</dbReference>
<comment type="catalytic activity">
    <reaction evidence="1">
        <text>3',3'-c-di-GMP + H2O = 5'-phosphoguanylyl(3'-&gt;5')guanosine + H(+)</text>
        <dbReference type="Rhea" id="RHEA:24902"/>
        <dbReference type="ChEBI" id="CHEBI:15377"/>
        <dbReference type="ChEBI" id="CHEBI:15378"/>
        <dbReference type="ChEBI" id="CHEBI:58754"/>
        <dbReference type="ChEBI" id="CHEBI:58805"/>
        <dbReference type="EC" id="3.1.4.52"/>
    </reaction>
    <physiologicalReaction direction="left-to-right" evidence="1">
        <dbReference type="Rhea" id="RHEA:24903"/>
    </physiologicalReaction>
</comment>
<gene>
    <name evidence="6" type="ORF">SAMN05661003_101222</name>
</gene>
<dbReference type="GO" id="GO:0071732">
    <property type="term" value="P:cellular response to nitric oxide"/>
    <property type="evidence" value="ECO:0007669"/>
    <property type="project" value="UniProtKB-ARBA"/>
</dbReference>
<feature type="domain" description="PAS" evidence="2">
    <location>
        <begin position="23"/>
        <end position="96"/>
    </location>
</feature>
<dbReference type="SUPFAM" id="SSF55073">
    <property type="entry name" value="Nucleotide cyclase"/>
    <property type="match status" value="1"/>
</dbReference>
<dbReference type="PANTHER" id="PTHR44757">
    <property type="entry name" value="DIGUANYLATE CYCLASE DGCP"/>
    <property type="match status" value="1"/>
</dbReference>
<dbReference type="FunFam" id="3.20.20.450:FF:000001">
    <property type="entry name" value="Cyclic di-GMP phosphodiesterase yahA"/>
    <property type="match status" value="1"/>
</dbReference>
<dbReference type="PANTHER" id="PTHR44757:SF2">
    <property type="entry name" value="BIOFILM ARCHITECTURE MAINTENANCE PROTEIN MBAA"/>
    <property type="match status" value="1"/>
</dbReference>
<feature type="domain" description="PAC" evidence="3">
    <location>
        <begin position="101"/>
        <end position="153"/>
    </location>
</feature>
<dbReference type="AlphaFoldDB" id="A0A1G6XCF9"/>
<dbReference type="InterPro" id="IPR013656">
    <property type="entry name" value="PAS_4"/>
</dbReference>
<feature type="domain" description="PAC" evidence="3">
    <location>
        <begin position="224"/>
        <end position="275"/>
    </location>
</feature>
<dbReference type="SUPFAM" id="SSF55785">
    <property type="entry name" value="PYP-like sensor domain (PAS domain)"/>
    <property type="match status" value="2"/>
</dbReference>
<dbReference type="SUPFAM" id="SSF141868">
    <property type="entry name" value="EAL domain-like"/>
    <property type="match status" value="1"/>
</dbReference>
<dbReference type="Pfam" id="PF00563">
    <property type="entry name" value="EAL"/>
    <property type="match status" value="1"/>
</dbReference>
<dbReference type="STRING" id="57664.SAMN05661003_101222"/>
<dbReference type="InterPro" id="IPR000014">
    <property type="entry name" value="PAS"/>
</dbReference>
<dbReference type="Gene3D" id="3.30.450.20">
    <property type="entry name" value="PAS domain"/>
    <property type="match status" value="2"/>
</dbReference>
<dbReference type="PROSITE" id="PS50113">
    <property type="entry name" value="PAC"/>
    <property type="match status" value="2"/>
</dbReference>
<dbReference type="InterPro" id="IPR000700">
    <property type="entry name" value="PAS-assoc_C"/>
</dbReference>
<dbReference type="PROSITE" id="PS50112">
    <property type="entry name" value="PAS"/>
    <property type="match status" value="1"/>
</dbReference>
<organism evidence="6 7">
    <name type="scientific">Desulfuromonas thiophila</name>
    <dbReference type="NCBI Taxonomy" id="57664"/>
    <lineage>
        <taxon>Bacteria</taxon>
        <taxon>Pseudomonadati</taxon>
        <taxon>Thermodesulfobacteriota</taxon>
        <taxon>Desulfuromonadia</taxon>
        <taxon>Desulfuromonadales</taxon>
        <taxon>Desulfuromonadaceae</taxon>
        <taxon>Desulfuromonas</taxon>
    </lineage>
</organism>
<sequence>MEHGRLARRLWRRLQHRPPTRQDAAGLRNILNSIGNGVIATDLQQRVIGLNPGAEQLTGFSPQEAIGAVLRQIFPLRHALSGQRLELPLAQVVRDGAALALEEHCQLQDRQGRLRAVAGTLAPLRDADGVPCGLVLSFHDISDDYRLRQQLRQSEQRFKEVVNSLNDNLILLDPELRVQLMNAAALNSYAVDPEHYRGRKCHELFWDCPDICANCPSLRVLQTGQPEGALRQLPDGRVLDRTIYPVRDALGRICGTAVVASDITKRHRAEQALEHQAYHDQLTGLPNRRLYLDRLEQALMRARRHRQMLAVVMLDLNRFKDINDSLGHGAGDALLVLVADRLRRQLRAEDTVARLGGDEFLVLLEDFACLDDLLAVLDKVRLTFAAPFVVEGHALHLSASIGVATWPEAGDSCEELIKNADLAMYRSKRDGGQQHCFYNEEMARLALSRIRLEADLRRGLNQDELTVYFQPKVDLVTGALVSLEALARWCHPRKGMIAPAEFIPVAEACHLIAELGEQVLRKACHQVQRWRLEGIYCGRVAVNVAAAQLRHNRLCASVAAALQESGLPPGCLCLEITETSLMQIDHQVLQELQTLRGWGVTLAIDDFGTGYSSLAYLKRLPITTLKLDKSFVDDLPSDDNSVAITRAVIGMARALGLRVVAEGVENAAQRDFLLEAGATQAQGYLWARPAPRPDFAAFAIHCRC</sequence>
<dbReference type="InterPro" id="IPR052155">
    <property type="entry name" value="Biofilm_reg_signaling"/>
</dbReference>
<dbReference type="Proteomes" id="UP000243205">
    <property type="component" value="Unassembled WGS sequence"/>
</dbReference>
<keyword evidence="7" id="KW-1185">Reference proteome</keyword>
<dbReference type="NCBIfam" id="TIGR00254">
    <property type="entry name" value="GGDEF"/>
    <property type="match status" value="1"/>
</dbReference>
<dbReference type="InterPro" id="IPR043128">
    <property type="entry name" value="Rev_trsase/Diguanyl_cyclase"/>
</dbReference>
<dbReference type="OrthoDB" id="9777298at2"/>
<dbReference type="CDD" id="cd01948">
    <property type="entry name" value="EAL"/>
    <property type="match status" value="1"/>
</dbReference>
<proteinExistence type="predicted"/>
<dbReference type="EMBL" id="FNAQ01000001">
    <property type="protein sequence ID" value="SDD75899.1"/>
    <property type="molecule type" value="Genomic_DNA"/>
</dbReference>
<dbReference type="CDD" id="cd00130">
    <property type="entry name" value="PAS"/>
    <property type="match status" value="1"/>
</dbReference>
<dbReference type="InterPro" id="IPR035919">
    <property type="entry name" value="EAL_sf"/>
</dbReference>
<feature type="domain" description="EAL" evidence="4">
    <location>
        <begin position="449"/>
        <end position="703"/>
    </location>
</feature>
<dbReference type="InterPro" id="IPR001633">
    <property type="entry name" value="EAL_dom"/>
</dbReference>
<dbReference type="SMART" id="SM00267">
    <property type="entry name" value="GGDEF"/>
    <property type="match status" value="1"/>
</dbReference>
<evidence type="ECO:0000259" key="3">
    <source>
        <dbReference type="PROSITE" id="PS50113"/>
    </source>
</evidence>
<dbReference type="PROSITE" id="PS50887">
    <property type="entry name" value="GGDEF"/>
    <property type="match status" value="1"/>
</dbReference>
<dbReference type="NCBIfam" id="TIGR00229">
    <property type="entry name" value="sensory_box"/>
    <property type="match status" value="1"/>
</dbReference>
<dbReference type="RefSeq" id="WP_092075384.1">
    <property type="nucleotide sequence ID" value="NZ_FNAQ01000001.1"/>
</dbReference>
<name>A0A1G6XCF9_9BACT</name>
<dbReference type="Gene3D" id="3.20.20.450">
    <property type="entry name" value="EAL domain"/>
    <property type="match status" value="1"/>
</dbReference>
<evidence type="ECO:0000259" key="2">
    <source>
        <dbReference type="PROSITE" id="PS50112"/>
    </source>
</evidence>
<dbReference type="PROSITE" id="PS50883">
    <property type="entry name" value="EAL"/>
    <property type="match status" value="1"/>
</dbReference>
<evidence type="ECO:0000259" key="5">
    <source>
        <dbReference type="PROSITE" id="PS50887"/>
    </source>
</evidence>
<dbReference type="SMART" id="SM00091">
    <property type="entry name" value="PAS"/>
    <property type="match status" value="2"/>
</dbReference>
<evidence type="ECO:0000259" key="4">
    <source>
        <dbReference type="PROSITE" id="PS50883"/>
    </source>
</evidence>
<dbReference type="FunFam" id="3.30.70.270:FF:000001">
    <property type="entry name" value="Diguanylate cyclase domain protein"/>
    <property type="match status" value="1"/>
</dbReference>
<dbReference type="InterPro" id="IPR035965">
    <property type="entry name" value="PAS-like_dom_sf"/>
</dbReference>
<protein>
    <submittedName>
        <fullName evidence="6">PAS domain S-box-containing protein/diguanylate cyclase (GGDEF) domain-containing protein</fullName>
    </submittedName>
</protein>
<evidence type="ECO:0000256" key="1">
    <source>
        <dbReference type="ARBA" id="ARBA00051114"/>
    </source>
</evidence>
<reference evidence="7" key="1">
    <citation type="submission" date="2016-10" db="EMBL/GenBank/DDBJ databases">
        <authorList>
            <person name="Varghese N."/>
            <person name="Submissions S."/>
        </authorList>
    </citation>
    <scope>NUCLEOTIDE SEQUENCE [LARGE SCALE GENOMIC DNA]</scope>
    <source>
        <strain evidence="7">DSM 8987</strain>
    </source>
</reference>
<dbReference type="SMART" id="SM00052">
    <property type="entry name" value="EAL"/>
    <property type="match status" value="1"/>
</dbReference>
<dbReference type="Pfam" id="PF08448">
    <property type="entry name" value="PAS_4"/>
    <property type="match status" value="2"/>
</dbReference>
<dbReference type="Pfam" id="PF00990">
    <property type="entry name" value="GGDEF"/>
    <property type="match status" value="1"/>
</dbReference>
<feature type="domain" description="GGDEF" evidence="5">
    <location>
        <begin position="307"/>
        <end position="440"/>
    </location>
</feature>
<dbReference type="Gene3D" id="3.30.70.270">
    <property type="match status" value="1"/>
</dbReference>
<dbReference type="InterPro" id="IPR000160">
    <property type="entry name" value="GGDEF_dom"/>
</dbReference>
<dbReference type="CDD" id="cd01949">
    <property type="entry name" value="GGDEF"/>
    <property type="match status" value="1"/>
</dbReference>